<keyword evidence="2" id="KW-1185">Reference proteome</keyword>
<evidence type="ECO:0000313" key="1">
    <source>
        <dbReference type="EMBL" id="MCI31545.1"/>
    </source>
</evidence>
<evidence type="ECO:0000313" key="2">
    <source>
        <dbReference type="Proteomes" id="UP000265520"/>
    </source>
</evidence>
<proteinExistence type="predicted"/>
<sequence length="83" mass="10122">MEAPGIYFNENPREIKWFGPFKICEKVGKKKWYIWNDELKGTMVDESLIKPMEERDFKVRAEFWEKEFRTKKEVMEKKDEGTP</sequence>
<protein>
    <submittedName>
        <fullName evidence="1">Uncharacterized protein</fullName>
    </submittedName>
</protein>
<organism evidence="1 2">
    <name type="scientific">Trifolium medium</name>
    <dbReference type="NCBI Taxonomy" id="97028"/>
    <lineage>
        <taxon>Eukaryota</taxon>
        <taxon>Viridiplantae</taxon>
        <taxon>Streptophyta</taxon>
        <taxon>Embryophyta</taxon>
        <taxon>Tracheophyta</taxon>
        <taxon>Spermatophyta</taxon>
        <taxon>Magnoliopsida</taxon>
        <taxon>eudicotyledons</taxon>
        <taxon>Gunneridae</taxon>
        <taxon>Pentapetalae</taxon>
        <taxon>rosids</taxon>
        <taxon>fabids</taxon>
        <taxon>Fabales</taxon>
        <taxon>Fabaceae</taxon>
        <taxon>Papilionoideae</taxon>
        <taxon>50 kb inversion clade</taxon>
        <taxon>NPAAA clade</taxon>
        <taxon>Hologalegina</taxon>
        <taxon>IRL clade</taxon>
        <taxon>Trifolieae</taxon>
        <taxon>Trifolium</taxon>
    </lineage>
</organism>
<reference evidence="1 2" key="1">
    <citation type="journal article" date="2018" name="Front. Plant Sci.">
        <title>Red Clover (Trifolium pratense) and Zigzag Clover (T. medium) - A Picture of Genomic Similarities and Differences.</title>
        <authorList>
            <person name="Dluhosova J."/>
            <person name="Istvanek J."/>
            <person name="Nedelnik J."/>
            <person name="Repkova J."/>
        </authorList>
    </citation>
    <scope>NUCLEOTIDE SEQUENCE [LARGE SCALE GENOMIC DNA]</scope>
    <source>
        <strain evidence="2">cv. 10/8</strain>
        <tissue evidence="1">Leaf</tissue>
    </source>
</reference>
<dbReference type="Proteomes" id="UP000265520">
    <property type="component" value="Unassembled WGS sequence"/>
</dbReference>
<accession>A0A392R7M6</accession>
<name>A0A392R7M6_9FABA</name>
<comment type="caution">
    <text evidence="1">The sequence shown here is derived from an EMBL/GenBank/DDBJ whole genome shotgun (WGS) entry which is preliminary data.</text>
</comment>
<dbReference type="AlphaFoldDB" id="A0A392R7M6"/>
<dbReference type="EMBL" id="LXQA010187986">
    <property type="protein sequence ID" value="MCI31545.1"/>
    <property type="molecule type" value="Genomic_DNA"/>
</dbReference>